<evidence type="ECO:0000313" key="2">
    <source>
        <dbReference type="EMBL" id="NMG83422.1"/>
    </source>
</evidence>
<dbReference type="AlphaFoldDB" id="A0A848DBA8"/>
<sequence length="133" mass="15122">MKHEATDEGRRWLLQAKQDLDDARYNSEGERYNIACFLSQQSAEKALKAFLYAEGEEMVLGHSVAELCKRATSMDKELEKVRRKVATLDKYYIPTRYPNGLPGGIPSEAFEKRDADRAIEIAGEVIKVIEVKL</sequence>
<accession>A0A848DBA8</accession>
<feature type="domain" description="HEPN" evidence="1">
    <location>
        <begin position="13"/>
        <end position="125"/>
    </location>
</feature>
<protein>
    <submittedName>
        <fullName evidence="2">HEPN domain-containing protein</fullName>
    </submittedName>
</protein>
<gene>
    <name evidence="2" type="ORF">GIS02_04365</name>
</gene>
<name>A0A848DBA8_9EURY</name>
<evidence type="ECO:0000313" key="3">
    <source>
        <dbReference type="Proteomes" id="UP000606580"/>
    </source>
</evidence>
<dbReference type="Gene3D" id="1.20.120.330">
    <property type="entry name" value="Nucleotidyltransferases domain 2"/>
    <property type="match status" value="1"/>
</dbReference>
<dbReference type="EMBL" id="WNEG01000081">
    <property type="protein sequence ID" value="NMG83422.1"/>
    <property type="molecule type" value="Genomic_DNA"/>
</dbReference>
<reference evidence="2" key="1">
    <citation type="journal article" date="2020" name="MBio">
        <title>'Candidatus Ethanoperedens,' a Thermophilic Genus of Archaea Mediating the Anaerobic Oxidation of Ethane.</title>
        <authorList>
            <person name="Hahn C.J."/>
            <person name="Laso-Perez R."/>
            <person name="Vulcano F."/>
            <person name="Vaziourakis K.M."/>
            <person name="Stokke R."/>
            <person name="Steen I.H."/>
            <person name="Teske A."/>
            <person name="Boetius A."/>
            <person name="Liebeke M."/>
            <person name="Amann R."/>
            <person name="Knittel K."/>
            <person name="Wegener G."/>
        </authorList>
    </citation>
    <scope>NUCLEOTIDE SEQUENCE</scope>
    <source>
        <strain evidence="2">GoM-Arc1-LC-WB58</strain>
    </source>
</reference>
<dbReference type="Proteomes" id="UP000606580">
    <property type="component" value="Unassembled WGS sequence"/>
</dbReference>
<dbReference type="InterPro" id="IPR007842">
    <property type="entry name" value="HEPN_dom"/>
</dbReference>
<evidence type="ECO:0000259" key="1">
    <source>
        <dbReference type="PROSITE" id="PS50910"/>
    </source>
</evidence>
<dbReference type="Pfam" id="PF05168">
    <property type="entry name" value="HEPN"/>
    <property type="match status" value="1"/>
</dbReference>
<dbReference type="SUPFAM" id="SSF81593">
    <property type="entry name" value="Nucleotidyltransferase substrate binding subunit/domain"/>
    <property type="match status" value="1"/>
</dbReference>
<proteinExistence type="predicted"/>
<dbReference type="PROSITE" id="PS50910">
    <property type="entry name" value="HEPN"/>
    <property type="match status" value="1"/>
</dbReference>
<dbReference type="SMART" id="SM00748">
    <property type="entry name" value="HEPN"/>
    <property type="match status" value="1"/>
</dbReference>
<organism evidence="2 3">
    <name type="scientific">Candidatus Ethanoperedens thermophilum</name>
    <dbReference type="NCBI Taxonomy" id="2766897"/>
    <lineage>
        <taxon>Archaea</taxon>
        <taxon>Methanobacteriati</taxon>
        <taxon>Methanobacteriota</taxon>
        <taxon>Stenosarchaea group</taxon>
        <taxon>Methanomicrobia</taxon>
        <taxon>Methanosarcinales</taxon>
        <taxon>Methanosarcinales incertae sedis</taxon>
        <taxon>GOM Arc I cluster</taxon>
        <taxon>Candidatus Ethanoperedens</taxon>
    </lineage>
</organism>
<comment type="caution">
    <text evidence="2">The sequence shown here is derived from an EMBL/GenBank/DDBJ whole genome shotgun (WGS) entry which is preliminary data.</text>
</comment>